<evidence type="ECO:0000256" key="4">
    <source>
        <dbReference type="ARBA" id="ARBA00022990"/>
    </source>
</evidence>
<dbReference type="AlphaFoldDB" id="A0A8S1MRM3"/>
<dbReference type="PROSITE" id="PS00018">
    <property type="entry name" value="EF_HAND_1"/>
    <property type="match status" value="1"/>
</dbReference>
<dbReference type="Pfam" id="PF13499">
    <property type="entry name" value="EF-hand_7"/>
    <property type="match status" value="2"/>
</dbReference>
<sequence length="144" mass="16655">MAEQLTEEEIFEFKEAFDILDKDCDGVITAKQLYTILRSIGQNPTEKEVQDIFIEFDADEDGGINFAEFLCLMGRKMKEQESEEIKKIDKDGNELISITELRCAMKNQGEKLTDKEIEDMIEEADKDGDGYISYDEFVRMMIPK</sequence>
<feature type="domain" description="EF-hand" evidence="5">
    <location>
        <begin position="8"/>
        <end position="43"/>
    </location>
</feature>
<organism evidence="6 7">
    <name type="scientific">Paramecium primaurelia</name>
    <dbReference type="NCBI Taxonomy" id="5886"/>
    <lineage>
        <taxon>Eukaryota</taxon>
        <taxon>Sar</taxon>
        <taxon>Alveolata</taxon>
        <taxon>Ciliophora</taxon>
        <taxon>Intramacronucleata</taxon>
        <taxon>Oligohymenophorea</taxon>
        <taxon>Peniculida</taxon>
        <taxon>Parameciidae</taxon>
        <taxon>Paramecium</taxon>
    </lineage>
</organism>
<comment type="caution">
    <text evidence="6">The sequence shown here is derived from an EMBL/GenBank/DDBJ whole genome shotgun (WGS) entry which is preliminary data.</text>
</comment>
<proteinExistence type="predicted"/>
<keyword evidence="7" id="KW-1185">Reference proteome</keyword>
<reference evidence="6" key="1">
    <citation type="submission" date="2021-01" db="EMBL/GenBank/DDBJ databases">
        <authorList>
            <consortium name="Genoscope - CEA"/>
            <person name="William W."/>
        </authorList>
    </citation>
    <scope>NUCLEOTIDE SEQUENCE</scope>
</reference>
<evidence type="ECO:0000313" key="6">
    <source>
        <dbReference type="EMBL" id="CAD8077514.1"/>
    </source>
</evidence>
<evidence type="ECO:0000256" key="2">
    <source>
        <dbReference type="ARBA" id="ARBA00022723"/>
    </source>
</evidence>
<evidence type="ECO:0000256" key="1">
    <source>
        <dbReference type="ARBA" id="ARBA00020786"/>
    </source>
</evidence>
<dbReference type="EMBL" id="CAJJDM010000059">
    <property type="protein sequence ID" value="CAD8077514.1"/>
    <property type="molecule type" value="Genomic_DNA"/>
</dbReference>
<keyword evidence="3" id="KW-0677">Repeat</keyword>
<dbReference type="FunFam" id="1.10.238.10:FF:000527">
    <property type="entry name" value="Calmodulin-3"/>
    <property type="match status" value="1"/>
</dbReference>
<dbReference type="OMA" id="TIDCEFF"/>
<dbReference type="GO" id="GO:0005509">
    <property type="term" value="F:calcium ion binding"/>
    <property type="evidence" value="ECO:0007669"/>
    <property type="project" value="InterPro"/>
</dbReference>
<keyword evidence="2" id="KW-0479">Metal-binding</keyword>
<accession>A0A8S1MRM3</accession>
<name>A0A8S1MRM3_PARPR</name>
<dbReference type="Proteomes" id="UP000688137">
    <property type="component" value="Unassembled WGS sequence"/>
</dbReference>
<keyword evidence="4" id="KW-0007">Acetylation</keyword>
<dbReference type="InterPro" id="IPR050230">
    <property type="entry name" value="CALM/Myosin/TropC-like"/>
</dbReference>
<dbReference type="PANTHER" id="PTHR23048">
    <property type="entry name" value="MYOSIN LIGHT CHAIN 1, 3"/>
    <property type="match status" value="1"/>
</dbReference>
<feature type="domain" description="EF-hand" evidence="5">
    <location>
        <begin position="85"/>
        <end position="111"/>
    </location>
</feature>
<feature type="domain" description="EF-hand" evidence="5">
    <location>
        <begin position="44"/>
        <end position="79"/>
    </location>
</feature>
<gene>
    <name evidence="6" type="ORF">PPRIM_AZ9-3.1.T0580151</name>
</gene>
<dbReference type="SMART" id="SM00054">
    <property type="entry name" value="EFh"/>
    <property type="match status" value="4"/>
</dbReference>
<dbReference type="GO" id="GO:0016460">
    <property type="term" value="C:myosin II complex"/>
    <property type="evidence" value="ECO:0007669"/>
    <property type="project" value="TreeGrafter"/>
</dbReference>
<dbReference type="PROSITE" id="PS50222">
    <property type="entry name" value="EF_HAND_2"/>
    <property type="match status" value="4"/>
</dbReference>
<evidence type="ECO:0000256" key="3">
    <source>
        <dbReference type="ARBA" id="ARBA00022737"/>
    </source>
</evidence>
<feature type="domain" description="EF-hand" evidence="5">
    <location>
        <begin position="112"/>
        <end position="144"/>
    </location>
</feature>
<dbReference type="PANTHER" id="PTHR23048:SF0">
    <property type="entry name" value="CALMODULIN LIKE 3"/>
    <property type="match status" value="1"/>
</dbReference>
<dbReference type="InterPro" id="IPR002048">
    <property type="entry name" value="EF_hand_dom"/>
</dbReference>
<dbReference type="CDD" id="cd00051">
    <property type="entry name" value="EFh"/>
    <property type="match status" value="2"/>
</dbReference>
<evidence type="ECO:0000313" key="7">
    <source>
        <dbReference type="Proteomes" id="UP000688137"/>
    </source>
</evidence>
<dbReference type="InterPro" id="IPR018247">
    <property type="entry name" value="EF_Hand_1_Ca_BS"/>
</dbReference>
<protein>
    <recommendedName>
        <fullName evidence="1">Calmodulin</fullName>
    </recommendedName>
</protein>
<evidence type="ECO:0000259" key="5">
    <source>
        <dbReference type="PROSITE" id="PS50222"/>
    </source>
</evidence>